<sequence>MAVTEKSPPEGPWVDPHSERFRHGKDDAFVDWWDEKDYCPRATDTEYTQGYAFGWEMASDPLHEDGDDPQLPPELRPRKRGR</sequence>
<dbReference type="Proteomes" id="UP000295198">
    <property type="component" value="Unassembled WGS sequence"/>
</dbReference>
<feature type="region of interest" description="Disordered" evidence="1">
    <location>
        <begin position="58"/>
        <end position="82"/>
    </location>
</feature>
<dbReference type="RefSeq" id="WP_134720974.1">
    <property type="nucleotide sequence ID" value="NZ_SDKM01000071.1"/>
</dbReference>
<gene>
    <name evidence="2" type="ORF">EKO23_23785</name>
</gene>
<evidence type="ECO:0000256" key="1">
    <source>
        <dbReference type="SAM" id="MobiDB-lite"/>
    </source>
</evidence>
<protein>
    <submittedName>
        <fullName evidence="2">Uncharacterized protein</fullName>
    </submittedName>
</protein>
<proteinExistence type="predicted"/>
<accession>A0A4Q4Z127</accession>
<organism evidence="2 3">
    <name type="scientific">Nocardioides guangzhouensis</name>
    <dbReference type="NCBI Taxonomy" id="2497878"/>
    <lineage>
        <taxon>Bacteria</taxon>
        <taxon>Bacillati</taxon>
        <taxon>Actinomycetota</taxon>
        <taxon>Actinomycetes</taxon>
        <taxon>Propionibacteriales</taxon>
        <taxon>Nocardioidaceae</taxon>
        <taxon>Nocardioides</taxon>
    </lineage>
</organism>
<name>A0A4Q4Z127_9ACTN</name>
<comment type="caution">
    <text evidence="2">The sequence shown here is derived from an EMBL/GenBank/DDBJ whole genome shotgun (WGS) entry which is preliminary data.</text>
</comment>
<keyword evidence="3" id="KW-1185">Reference proteome</keyword>
<dbReference type="AlphaFoldDB" id="A0A4Q4Z127"/>
<reference evidence="2 3" key="1">
    <citation type="submission" date="2019-01" db="EMBL/GenBank/DDBJ databases">
        <title>Nocardioides guangzhouensis sp. nov., an actinobacterium isolated from soil.</title>
        <authorList>
            <person name="Fu Y."/>
            <person name="Cai Y."/>
            <person name="Lin Z."/>
            <person name="Chen P."/>
        </authorList>
    </citation>
    <scope>NUCLEOTIDE SEQUENCE [LARGE SCALE GENOMIC DNA]</scope>
    <source>
        <strain evidence="2 3">130</strain>
    </source>
</reference>
<evidence type="ECO:0000313" key="2">
    <source>
        <dbReference type="EMBL" id="RYP81280.1"/>
    </source>
</evidence>
<evidence type="ECO:0000313" key="3">
    <source>
        <dbReference type="Proteomes" id="UP000295198"/>
    </source>
</evidence>
<dbReference type="EMBL" id="SDKM01000071">
    <property type="protein sequence ID" value="RYP81280.1"/>
    <property type="molecule type" value="Genomic_DNA"/>
</dbReference>
<feature type="region of interest" description="Disordered" evidence="1">
    <location>
        <begin position="1"/>
        <end position="20"/>
    </location>
</feature>